<dbReference type="AlphaFoldDB" id="F9WPA4"/>
<gene>
    <name evidence="2" type="ORF">TvY486_0020800</name>
</gene>
<dbReference type="VEuPathDB" id="TriTrypDB:TvY486_0020800"/>
<organism evidence="2 3">
    <name type="scientific">Trypanosoma vivax (strain Y486)</name>
    <dbReference type="NCBI Taxonomy" id="1055687"/>
    <lineage>
        <taxon>Eukaryota</taxon>
        <taxon>Discoba</taxon>
        <taxon>Euglenozoa</taxon>
        <taxon>Kinetoplastea</taxon>
        <taxon>Metakinetoplastina</taxon>
        <taxon>Trypanosomatida</taxon>
        <taxon>Trypanosomatidae</taxon>
        <taxon>Trypanosoma</taxon>
        <taxon>Duttonella</taxon>
    </lineage>
</organism>
<evidence type="ECO:0000313" key="3">
    <source>
        <dbReference type="Proteomes" id="UP000009027"/>
    </source>
</evidence>
<name>F9WPA4_TRYVY</name>
<dbReference type="Proteomes" id="UP000009027">
    <property type="component" value="Unassembled WGS sequence"/>
</dbReference>
<protein>
    <submittedName>
        <fullName evidence="2">Uncharacterized protein</fullName>
    </submittedName>
</protein>
<sequence length="287" mass="31022">MLHRSRGRATGKCAHNAAGHMTGTATEARGGTEEGSSHAMVWPQCPTRRTAVGERQRGARQQIARGKWNAKARGKDVRGRGDLGVTIEGGATRAGRSQAAAERRRNVVEKRETRGCARGMLTMTAMSRVGKVAVRARSRAAEARCEDVLAGERAVVGKLAQSARRVSWCATAIGAQKQRRKTAEPGRRCGDAQSRTTQEASARASETKCGGIAPAATALARKTRWDAGDKGACLLPPQNATLGPTKVRERRARPCRFCRCCQRERQGSARETPWGEMPAPRAFALRR</sequence>
<reference evidence="2 3" key="1">
    <citation type="journal article" date="2012" name="Proc. Natl. Acad. Sci. U.S.A.">
        <title>Antigenic diversity is generated by distinct evolutionary mechanisms in African trypanosome species.</title>
        <authorList>
            <person name="Jackson A.P."/>
            <person name="Berry A."/>
            <person name="Aslett M."/>
            <person name="Allison H.C."/>
            <person name="Burton P."/>
            <person name="Vavrova-Anderson J."/>
            <person name="Brown R."/>
            <person name="Browne H."/>
            <person name="Corton N."/>
            <person name="Hauser H."/>
            <person name="Gamble J."/>
            <person name="Gilderthorp R."/>
            <person name="Marcello L."/>
            <person name="McQuillan J."/>
            <person name="Otto T.D."/>
            <person name="Quail M.A."/>
            <person name="Sanders M.J."/>
            <person name="van Tonder A."/>
            <person name="Ginger M.L."/>
            <person name="Field M.C."/>
            <person name="Barry J.D."/>
            <person name="Hertz-Fowler C."/>
            <person name="Berriman M."/>
        </authorList>
    </citation>
    <scope>NUCLEOTIDE SEQUENCE</scope>
    <source>
        <strain evidence="2 3">Y486</strain>
    </source>
</reference>
<feature type="region of interest" description="Disordered" evidence="1">
    <location>
        <begin position="177"/>
        <end position="205"/>
    </location>
</feature>
<keyword evidence="3" id="KW-1185">Reference proteome</keyword>
<evidence type="ECO:0000313" key="2">
    <source>
        <dbReference type="EMBL" id="CCD19379.1"/>
    </source>
</evidence>
<proteinExistence type="predicted"/>
<feature type="compositionally biased region" description="Basic and acidic residues" evidence="1">
    <location>
        <begin position="181"/>
        <end position="190"/>
    </location>
</feature>
<evidence type="ECO:0000256" key="1">
    <source>
        <dbReference type="SAM" id="MobiDB-lite"/>
    </source>
</evidence>
<accession>F9WPA4</accession>
<dbReference type="EMBL" id="CAEX01003298">
    <property type="protein sequence ID" value="CCD19379.1"/>
    <property type="molecule type" value="Genomic_DNA"/>
</dbReference>
<feature type="region of interest" description="Disordered" evidence="1">
    <location>
        <begin position="1"/>
        <end position="40"/>
    </location>
</feature>